<dbReference type="PANTHER" id="PTHR43289">
    <property type="entry name" value="MITOGEN-ACTIVATED PROTEIN KINASE KINASE KINASE 20-RELATED"/>
    <property type="match status" value="1"/>
</dbReference>
<dbReference type="GO" id="GO:0005524">
    <property type="term" value="F:ATP binding"/>
    <property type="evidence" value="ECO:0007669"/>
    <property type="project" value="UniProtKB-KW"/>
</dbReference>
<feature type="compositionally biased region" description="Basic and acidic residues" evidence="5">
    <location>
        <begin position="708"/>
        <end position="741"/>
    </location>
</feature>
<feature type="compositionally biased region" description="Low complexity" evidence="5">
    <location>
        <begin position="431"/>
        <end position="440"/>
    </location>
</feature>
<feature type="region of interest" description="Disordered" evidence="5">
    <location>
        <begin position="329"/>
        <end position="440"/>
    </location>
</feature>
<proteinExistence type="predicted"/>
<feature type="region of interest" description="Disordered" evidence="5">
    <location>
        <begin position="603"/>
        <end position="684"/>
    </location>
</feature>
<comment type="caution">
    <text evidence="7">The sequence shown here is derived from an EMBL/GenBank/DDBJ whole genome shotgun (WGS) entry which is preliminary data.</text>
</comment>
<organism evidence="7 8">
    <name type="scientific">Vermiconidia calcicola</name>
    <dbReference type="NCBI Taxonomy" id="1690605"/>
    <lineage>
        <taxon>Eukaryota</taxon>
        <taxon>Fungi</taxon>
        <taxon>Dikarya</taxon>
        <taxon>Ascomycota</taxon>
        <taxon>Pezizomycotina</taxon>
        <taxon>Dothideomycetes</taxon>
        <taxon>Dothideomycetidae</taxon>
        <taxon>Mycosphaerellales</taxon>
        <taxon>Extremaceae</taxon>
        <taxon>Vermiconidia</taxon>
    </lineage>
</organism>
<dbReference type="GO" id="GO:0004674">
    <property type="term" value="F:protein serine/threonine kinase activity"/>
    <property type="evidence" value="ECO:0007669"/>
    <property type="project" value="TreeGrafter"/>
</dbReference>
<evidence type="ECO:0000256" key="1">
    <source>
        <dbReference type="ARBA" id="ARBA00022679"/>
    </source>
</evidence>
<dbReference type="Proteomes" id="UP001345827">
    <property type="component" value="Unassembled WGS sequence"/>
</dbReference>
<keyword evidence="1" id="KW-0808">Transferase</keyword>
<evidence type="ECO:0000259" key="6">
    <source>
        <dbReference type="PROSITE" id="PS50011"/>
    </source>
</evidence>
<dbReference type="PROSITE" id="PS50011">
    <property type="entry name" value="PROTEIN_KINASE_DOM"/>
    <property type="match status" value="1"/>
</dbReference>
<feature type="region of interest" description="Disordered" evidence="5">
    <location>
        <begin position="701"/>
        <end position="753"/>
    </location>
</feature>
<gene>
    <name evidence="7" type="ORF">LTR25_008122</name>
</gene>
<feature type="compositionally biased region" description="Low complexity" evidence="5">
    <location>
        <begin position="641"/>
        <end position="653"/>
    </location>
</feature>
<evidence type="ECO:0000256" key="5">
    <source>
        <dbReference type="SAM" id="MobiDB-lite"/>
    </source>
</evidence>
<accession>A0AAV9PXW2</accession>
<evidence type="ECO:0000256" key="3">
    <source>
        <dbReference type="ARBA" id="ARBA00022777"/>
    </source>
</evidence>
<feature type="compositionally biased region" description="Pro residues" evidence="5">
    <location>
        <begin position="793"/>
        <end position="815"/>
    </location>
</feature>
<dbReference type="InterPro" id="IPR011009">
    <property type="entry name" value="Kinase-like_dom_sf"/>
</dbReference>
<dbReference type="PANTHER" id="PTHR43289:SF6">
    <property type="entry name" value="SERINE_THREONINE-PROTEIN KINASE NEKL-3"/>
    <property type="match status" value="1"/>
</dbReference>
<evidence type="ECO:0000313" key="7">
    <source>
        <dbReference type="EMBL" id="KAK5531792.1"/>
    </source>
</evidence>
<dbReference type="Pfam" id="PF11951">
    <property type="entry name" value="Fungal_trans_2"/>
    <property type="match status" value="1"/>
</dbReference>
<keyword evidence="3" id="KW-0418">Kinase</keyword>
<dbReference type="SUPFAM" id="SSF56112">
    <property type="entry name" value="Protein kinase-like (PK-like)"/>
    <property type="match status" value="1"/>
</dbReference>
<keyword evidence="8" id="KW-1185">Reference proteome</keyword>
<dbReference type="SMART" id="SM00220">
    <property type="entry name" value="S_TKc"/>
    <property type="match status" value="1"/>
</dbReference>
<dbReference type="InterPro" id="IPR021858">
    <property type="entry name" value="Fun_TF"/>
</dbReference>
<evidence type="ECO:0000256" key="2">
    <source>
        <dbReference type="ARBA" id="ARBA00022741"/>
    </source>
</evidence>
<sequence>MAPVSQAYWTDECVNSTVTSAYVHSQLRPDEQELLQRPLYFGVGLTDDTYLDWILTRAKRFFLILVAAGVPDQIFGIVDDSYDDDDLPIAEHAVPDLRLSYEANRSLDRRFYKTQFRFLSRVVGEAEHIRYADEETVPVIIASLKTVVGYLGQEGTDRVRLPGKTSEVYLRRRITFDQKTTEADLLNEIATSRRLRHEHIISVFASYTHQGSCNVLSLPAPEWNLKSFLSDTPKSFSNLSKTDRRHLFINWPHCLATAVAWLHSKGQHHGAIRPSNIHITESFHICLGSLEGDGILCDNVRSEDIEAYQYGPPERYKRAITVRSTGSAAISLPSGGRTGRRIGRKDNETSSNGRNSVRTSGSVAPTYTFQPTSRGDYARLRLSATTKPDSRPTVRGRSMRVRRTPSDNNSISTQDTTRPERMAATPKRAPSIQSSTSSNSNKLASIFDGPMFVAAPEARSAVVQTWQSMEDDMFASDMFSLGAVMVDIVTVLCKRTYSAFSRHRASKNRMAGRGGGLADASFHANLGQVFTWAQSLQNDAEKKAKKDESKAYHAVGPIVQLALQCLARDPAARLASETLEEKLFEHIRRSASISHLHCTGRVLEGGDERSSGVPMSQNLPASERRRDSRSTERLRQASSNLRTLTTERQQQQEGPTSQEIPPRNPRRLQPPFIHIPKSTATTPVTTSASSLASFNFDGLSDTVVADSPRSREQSLRRESRRRNESRPPHDDRWSAEHDGPKKSPYTWHKNDSQVDPRLSFGGSVDTGAFTYLNYSTSASSDEGTKYFSLRSPSGPPPQAPPNRSLPPVPPIPPESTPVKIARRPKAVRGDVDKRKAPPGLKTWSFTLDEVDQQIAGIDAFEDNHSNPACASRGPFTVFPTVEKPEAGSRTRRSGASDVDFDCIGSSAQLLETNAGPTPLSAIHPLTIPALQPSTSSLRGESPSSWFELNPELFQDPVIHQLMDNYVGVCAKVLPPLPHPNNAYATIYVPKAMAGASNVLFGLNCAESEVPSSNIAIFYAVLATSAFHLRSTNAESGLRFDVLARGFRAKAFESLQKALQEPLENIGDEALLDLSTQSTAHLEAIMSAMLTLVTMDIMEGSMSEYWIHLEGMDRLSTQLQREEHASPKIARLTTISTFLSTLASTTSLELTPIPWTGEHYDTLEFHFSTTGTGYGLEYAYGITPTLANIMQQILTLSRHISYYTARSDPFPPTLISACRKLSDTLSSWSMDSEAIAELFLSSGTDFAHQLGRNHILAFAHALRVYYHIRILPCRSSEMREHIDRVARHLIEIEEIKSRAGYDHNISATITWPGFIASCEAERGHCREVWYRWWHGMLQYGIGNIAELWKVVQQAWAIRDNEGLKETPAWVPVLRRSCQRILVV</sequence>
<evidence type="ECO:0000313" key="8">
    <source>
        <dbReference type="Proteomes" id="UP001345827"/>
    </source>
</evidence>
<feature type="region of interest" description="Disordered" evidence="5">
    <location>
        <begin position="778"/>
        <end position="817"/>
    </location>
</feature>
<reference evidence="7 8" key="1">
    <citation type="submission" date="2023-06" db="EMBL/GenBank/DDBJ databases">
        <title>Black Yeasts Isolated from many extreme environments.</title>
        <authorList>
            <person name="Coleine C."/>
            <person name="Stajich J.E."/>
            <person name="Selbmann L."/>
        </authorList>
    </citation>
    <scope>NUCLEOTIDE SEQUENCE [LARGE SCALE GENOMIC DNA]</scope>
    <source>
        <strain evidence="7 8">CCFEE 5887</strain>
    </source>
</reference>
<feature type="compositionally biased region" description="Polar residues" evidence="5">
    <location>
        <begin position="349"/>
        <end position="373"/>
    </location>
</feature>
<dbReference type="EMBL" id="JAXLQG010000016">
    <property type="protein sequence ID" value="KAK5531792.1"/>
    <property type="molecule type" value="Genomic_DNA"/>
</dbReference>
<protein>
    <recommendedName>
        <fullName evidence="6">Protein kinase domain-containing protein</fullName>
    </recommendedName>
</protein>
<name>A0AAV9PXW2_9PEZI</name>
<dbReference type="Gene3D" id="1.10.510.10">
    <property type="entry name" value="Transferase(Phosphotransferase) domain 1"/>
    <property type="match status" value="2"/>
</dbReference>
<dbReference type="InterPro" id="IPR000719">
    <property type="entry name" value="Prot_kinase_dom"/>
</dbReference>
<feature type="domain" description="Protein kinase" evidence="6">
    <location>
        <begin position="145"/>
        <end position="584"/>
    </location>
</feature>
<evidence type="ECO:0000256" key="4">
    <source>
        <dbReference type="ARBA" id="ARBA00022840"/>
    </source>
</evidence>
<feature type="compositionally biased region" description="Polar residues" evidence="5">
    <location>
        <begin position="406"/>
        <end position="416"/>
    </location>
</feature>
<keyword evidence="4" id="KW-0067">ATP-binding</keyword>
<feature type="compositionally biased region" description="Basic and acidic residues" evidence="5">
    <location>
        <begin position="622"/>
        <end position="635"/>
    </location>
</feature>
<keyword evidence="2" id="KW-0547">Nucleotide-binding</keyword>